<dbReference type="EC" id="2.3.2.26" evidence="3"/>
<evidence type="ECO:0000259" key="7">
    <source>
        <dbReference type="PROSITE" id="PS50237"/>
    </source>
</evidence>
<evidence type="ECO:0000313" key="8">
    <source>
        <dbReference type="EMBL" id="KAH0574655.1"/>
    </source>
</evidence>
<dbReference type="GeneID" id="94296293"/>
<dbReference type="GO" id="GO:0016567">
    <property type="term" value="P:protein ubiquitination"/>
    <property type="evidence" value="ECO:0007669"/>
    <property type="project" value="TreeGrafter"/>
</dbReference>
<dbReference type="SMART" id="SM00119">
    <property type="entry name" value="HECTc"/>
    <property type="match status" value="1"/>
</dbReference>
<evidence type="ECO:0000256" key="6">
    <source>
        <dbReference type="PROSITE-ProRule" id="PRU00104"/>
    </source>
</evidence>
<proteinExistence type="predicted"/>
<dbReference type="PANTHER" id="PTHR11254:SF440">
    <property type="entry name" value="E3 UBIQUITIN-PROTEIN LIGASE NEDD-4"/>
    <property type="match status" value="1"/>
</dbReference>
<evidence type="ECO:0000313" key="9">
    <source>
        <dbReference type="Proteomes" id="UP000018208"/>
    </source>
</evidence>
<dbReference type="Proteomes" id="UP000018208">
    <property type="component" value="Unassembled WGS sequence"/>
</dbReference>
<feature type="domain" description="HECT" evidence="7">
    <location>
        <begin position="38"/>
        <end position="333"/>
    </location>
</feature>
<dbReference type="Gene3D" id="3.30.2410.10">
    <property type="entry name" value="Hect, E3 ligase catalytic domain"/>
    <property type="match status" value="1"/>
</dbReference>
<dbReference type="SUPFAM" id="SSF56204">
    <property type="entry name" value="Hect, E3 ligase catalytic domain"/>
    <property type="match status" value="1"/>
</dbReference>
<evidence type="ECO:0000256" key="5">
    <source>
        <dbReference type="ARBA" id="ARBA00022786"/>
    </source>
</evidence>
<accession>A0A9P8RZB1</accession>
<dbReference type="Gene3D" id="3.90.1750.10">
    <property type="entry name" value="Hect, E3 ligase catalytic domains"/>
    <property type="match status" value="1"/>
</dbReference>
<dbReference type="PANTHER" id="PTHR11254">
    <property type="entry name" value="HECT DOMAIN UBIQUITIN-PROTEIN LIGASE"/>
    <property type="match status" value="1"/>
</dbReference>
<dbReference type="OrthoDB" id="10251551at2759"/>
<reference evidence="8 9" key="1">
    <citation type="journal article" date="2014" name="PLoS Genet.">
        <title>The Genome of Spironucleus salmonicida Highlights a Fish Pathogen Adapted to Fluctuating Environments.</title>
        <authorList>
            <person name="Xu F."/>
            <person name="Jerlstrom-Hultqvist J."/>
            <person name="Einarsson E."/>
            <person name="Astvaldsson A."/>
            <person name="Svard S.G."/>
            <person name="Andersson J.O."/>
        </authorList>
    </citation>
    <scope>NUCLEOTIDE SEQUENCE [LARGE SCALE GENOMIC DNA]</scope>
    <source>
        <strain evidence="8 9">ATCC 50377</strain>
    </source>
</reference>
<dbReference type="EMBL" id="AUWU02000003">
    <property type="protein sequence ID" value="KAH0574655.1"/>
    <property type="molecule type" value="Genomic_DNA"/>
</dbReference>
<evidence type="ECO:0000256" key="3">
    <source>
        <dbReference type="ARBA" id="ARBA00012485"/>
    </source>
</evidence>
<comment type="pathway">
    <text evidence="2">Protein modification; protein ubiquitination.</text>
</comment>
<dbReference type="GO" id="GO:0005737">
    <property type="term" value="C:cytoplasm"/>
    <property type="evidence" value="ECO:0007669"/>
    <property type="project" value="TreeGrafter"/>
</dbReference>
<keyword evidence="5 6" id="KW-0833">Ubl conjugation pathway</keyword>
<evidence type="ECO:0000256" key="4">
    <source>
        <dbReference type="ARBA" id="ARBA00022679"/>
    </source>
</evidence>
<dbReference type="RefSeq" id="XP_067765428.1">
    <property type="nucleotide sequence ID" value="XM_067906160.1"/>
</dbReference>
<name>A0A9P8RZB1_9EUKA</name>
<sequence length="340" mass="39332">MAVLIQCQRKRLFKLIINRQKIYDDIVNQISIAPLYMLKYPLFVQFKGEIAVDTGGLKNEMVTILSQYLFVDIQTSIFTLNEDGQYLLTDRCCPQNAFLLGWLIGKALYHNTVISFNVSNLLLAIMSNNIQFNDIQDYDFQFAKFIQDSENYDDVYKEYVDILGTPKLVSQKPRKISLQHAVYTRYFKNSIESIKYLQKGFMSTFPIPASYFLNTQLISTIFSTKLISVEDWRTHTIIKCSHEIANIFFNMLENNETMRSKILKFSTGMSNVPNNSFLWLGKPLFSGEIQQQFKLESIASHLLPMSSTCSFTLKIPIVSSEEILRQRFLIALECDNLEIP</sequence>
<dbReference type="KEGG" id="ssao:94296293"/>
<dbReference type="AlphaFoldDB" id="A0A9P8RZB1"/>
<keyword evidence="9" id="KW-1185">Reference proteome</keyword>
<comment type="caution">
    <text evidence="8">The sequence shown here is derived from an EMBL/GenBank/DDBJ whole genome shotgun (WGS) entry which is preliminary data.</text>
</comment>
<dbReference type="GO" id="GO:0006511">
    <property type="term" value="P:ubiquitin-dependent protein catabolic process"/>
    <property type="evidence" value="ECO:0007669"/>
    <property type="project" value="TreeGrafter"/>
</dbReference>
<dbReference type="GO" id="GO:0016874">
    <property type="term" value="F:ligase activity"/>
    <property type="evidence" value="ECO:0007669"/>
    <property type="project" value="UniProtKB-KW"/>
</dbReference>
<dbReference type="PROSITE" id="PS50237">
    <property type="entry name" value="HECT"/>
    <property type="match status" value="1"/>
</dbReference>
<dbReference type="InterPro" id="IPR035983">
    <property type="entry name" value="Hect_E3_ubiquitin_ligase"/>
</dbReference>
<dbReference type="GO" id="GO:0061630">
    <property type="term" value="F:ubiquitin protein ligase activity"/>
    <property type="evidence" value="ECO:0007669"/>
    <property type="project" value="UniProtKB-EC"/>
</dbReference>
<evidence type="ECO:0000256" key="2">
    <source>
        <dbReference type="ARBA" id="ARBA00004906"/>
    </source>
</evidence>
<dbReference type="Pfam" id="PF00632">
    <property type="entry name" value="HECT"/>
    <property type="match status" value="1"/>
</dbReference>
<dbReference type="InterPro" id="IPR000569">
    <property type="entry name" value="HECT_dom"/>
</dbReference>
<organism evidence="8 9">
    <name type="scientific">Spironucleus salmonicida</name>
    <dbReference type="NCBI Taxonomy" id="348837"/>
    <lineage>
        <taxon>Eukaryota</taxon>
        <taxon>Metamonada</taxon>
        <taxon>Diplomonadida</taxon>
        <taxon>Hexamitidae</taxon>
        <taxon>Hexamitinae</taxon>
        <taxon>Spironucleus</taxon>
    </lineage>
</organism>
<dbReference type="InterPro" id="IPR050409">
    <property type="entry name" value="E3_ubiq-protein_ligase"/>
</dbReference>
<keyword evidence="8" id="KW-0436">Ligase</keyword>
<gene>
    <name evidence="8" type="ORF">SS50377_22270</name>
</gene>
<evidence type="ECO:0000256" key="1">
    <source>
        <dbReference type="ARBA" id="ARBA00000885"/>
    </source>
</evidence>
<comment type="catalytic activity">
    <reaction evidence="1">
        <text>S-ubiquitinyl-[E2 ubiquitin-conjugating enzyme]-L-cysteine + [acceptor protein]-L-lysine = [E2 ubiquitin-conjugating enzyme]-L-cysteine + N(6)-ubiquitinyl-[acceptor protein]-L-lysine.</text>
        <dbReference type="EC" id="2.3.2.26"/>
    </reaction>
</comment>
<keyword evidence="4" id="KW-0808">Transferase</keyword>
<feature type="active site" description="Glycyl thioester intermediate" evidence="6">
    <location>
        <position position="309"/>
    </location>
</feature>
<protein>
    <recommendedName>
        <fullName evidence="3">HECT-type E3 ubiquitin transferase</fullName>
        <ecNumber evidence="3">2.3.2.26</ecNumber>
    </recommendedName>
</protein>